<dbReference type="InterPro" id="IPR000835">
    <property type="entry name" value="HTH_MarR-typ"/>
</dbReference>
<keyword evidence="4" id="KW-1185">Reference proteome</keyword>
<dbReference type="RefSeq" id="WP_009070138.1">
    <property type="nucleotide sequence ID" value="NZ_JH597761.1"/>
</dbReference>
<sequence>MRSYVFTLGFHEDFVVRRLHGTHVSPEDHLLAITVRPVSKGTMKAFQALQAYCTKLSLREPELLELEGSNLFSFVEQILSKVRSLQEPLIVDISGGMRALGVSTLIAVLASGKDADIYVTLENEEGELYFSTREFRALASGVTKERYILLSEVSRNPGITVDELAQRLGKTKKTVLNYVTEMKGDGLLTQRGKSAGIFLTKLGEIVVKARDNK</sequence>
<dbReference type="SUPFAM" id="SSF46785">
    <property type="entry name" value="Winged helix' DNA-binding domain"/>
    <property type="match status" value="1"/>
</dbReference>
<evidence type="ECO:0000313" key="3">
    <source>
        <dbReference type="EMBL" id="EHP69902.1"/>
    </source>
</evidence>
<dbReference type="InterPro" id="IPR036388">
    <property type="entry name" value="WH-like_DNA-bd_sf"/>
</dbReference>
<proteinExistence type="predicted"/>
<dbReference type="InterPro" id="IPR010163">
    <property type="entry name" value="Csa3"/>
</dbReference>
<dbReference type="OrthoDB" id="45303at2157"/>
<organism evidence="3 4">
    <name type="scientific">Metallosphaera yellowstonensis MK1</name>
    <dbReference type="NCBI Taxonomy" id="671065"/>
    <lineage>
        <taxon>Archaea</taxon>
        <taxon>Thermoproteota</taxon>
        <taxon>Thermoprotei</taxon>
        <taxon>Sulfolobales</taxon>
        <taxon>Sulfolobaceae</taxon>
        <taxon>Metallosphaera</taxon>
    </lineage>
</organism>
<dbReference type="Pfam" id="PF12802">
    <property type="entry name" value="MarR_2"/>
    <property type="match status" value="1"/>
</dbReference>
<protein>
    <submittedName>
        <fullName evidence="3">CRISPR locus-related DNA-binding protein</fullName>
    </submittedName>
</protein>
<accession>H2C4W0</accession>
<evidence type="ECO:0000259" key="1">
    <source>
        <dbReference type="Pfam" id="PF12802"/>
    </source>
</evidence>
<dbReference type="Gene3D" id="3.40.50.11700">
    <property type="match status" value="1"/>
</dbReference>
<gene>
    <name evidence="3" type="ORF">MetMK1DRAFT_00004040</name>
</gene>
<feature type="domain" description="HTH marR-type" evidence="1">
    <location>
        <begin position="140"/>
        <end position="191"/>
    </location>
</feature>
<dbReference type="HOGENOM" id="CLU_107894_1_0_2"/>
<keyword evidence="3" id="KW-0238">DNA-binding</keyword>
<dbReference type="NCBIfam" id="TIGR01884">
    <property type="entry name" value="cas_HTH"/>
    <property type="match status" value="1"/>
</dbReference>
<dbReference type="Pfam" id="PF22662">
    <property type="entry name" value="Csa3_N"/>
    <property type="match status" value="1"/>
</dbReference>
<evidence type="ECO:0000313" key="4">
    <source>
        <dbReference type="Proteomes" id="UP000003980"/>
    </source>
</evidence>
<dbReference type="Gene3D" id="1.10.10.10">
    <property type="entry name" value="Winged helix-like DNA-binding domain superfamily/Winged helix DNA-binding domain"/>
    <property type="match status" value="1"/>
</dbReference>
<dbReference type="EMBL" id="JH597761">
    <property type="protein sequence ID" value="EHP69902.1"/>
    <property type="molecule type" value="Genomic_DNA"/>
</dbReference>
<dbReference type="AlphaFoldDB" id="H2C4W0"/>
<dbReference type="STRING" id="671065.MetMK1DRAFT_00004040"/>
<reference evidence="3 4" key="1">
    <citation type="submission" date="2012-01" db="EMBL/GenBank/DDBJ databases">
        <title>Improved High-Quality Draft sequence of Metallosphaera yellowstonensis MK1.</title>
        <authorList>
            <consortium name="US DOE Joint Genome Institute"/>
            <person name="Lucas S."/>
            <person name="Han J."/>
            <person name="Cheng J.-F."/>
            <person name="Goodwin L."/>
            <person name="Pitluck S."/>
            <person name="Peters L."/>
            <person name="Teshima H."/>
            <person name="Detter J.C."/>
            <person name="Han C."/>
            <person name="Tapia R."/>
            <person name="Land M."/>
            <person name="Hauser L."/>
            <person name="Kyrpides N."/>
            <person name="Kozubal M."/>
            <person name="Macur R.E."/>
            <person name="Jay Z."/>
            <person name="Inskeep W."/>
            <person name="Woyke T."/>
        </authorList>
    </citation>
    <scope>NUCLEOTIDE SEQUENCE [LARGE SCALE GENOMIC DNA]</scope>
    <source>
        <strain evidence="3 4">MK1</strain>
    </source>
</reference>
<dbReference type="InterPro" id="IPR036390">
    <property type="entry name" value="WH_DNA-bd_sf"/>
</dbReference>
<name>H2C4W0_9CREN</name>
<evidence type="ECO:0000259" key="2">
    <source>
        <dbReference type="Pfam" id="PF22662"/>
    </source>
</evidence>
<feature type="domain" description="Csa3 N-terminal" evidence="2">
    <location>
        <begin position="2"/>
        <end position="120"/>
    </location>
</feature>
<dbReference type="eggNOG" id="arCOG01446">
    <property type="taxonomic scope" value="Archaea"/>
</dbReference>
<dbReference type="InterPro" id="IPR054588">
    <property type="entry name" value="Csa3_N"/>
</dbReference>
<dbReference type="GO" id="GO:0003677">
    <property type="term" value="F:DNA binding"/>
    <property type="evidence" value="ECO:0007669"/>
    <property type="project" value="UniProtKB-KW"/>
</dbReference>
<dbReference type="Proteomes" id="UP000003980">
    <property type="component" value="Unassembled WGS sequence"/>
</dbReference>